<feature type="compositionally biased region" description="Basic and acidic residues" evidence="1">
    <location>
        <begin position="1"/>
        <end position="15"/>
    </location>
</feature>
<dbReference type="InterPro" id="IPR037830">
    <property type="entry name" value="ZZZ3"/>
</dbReference>
<dbReference type="EMBL" id="LFJN01000005">
    <property type="protein sequence ID" value="KPI43613.1"/>
    <property type="molecule type" value="Genomic_DNA"/>
</dbReference>
<proteinExistence type="predicted"/>
<feature type="region of interest" description="Disordered" evidence="1">
    <location>
        <begin position="138"/>
        <end position="191"/>
    </location>
</feature>
<dbReference type="PANTHER" id="PTHR22705:SF0">
    <property type="entry name" value="ZZ-TYPE ZINC FINGER-CONTAINING PROTEIN 3"/>
    <property type="match status" value="1"/>
</dbReference>
<gene>
    <name evidence="2" type="ORF">AB675_6670</name>
</gene>
<dbReference type="VEuPathDB" id="FungiDB:AB675_6670"/>
<dbReference type="Proteomes" id="UP000038010">
    <property type="component" value="Unassembled WGS sequence"/>
</dbReference>
<feature type="region of interest" description="Disordered" evidence="1">
    <location>
        <begin position="212"/>
        <end position="238"/>
    </location>
</feature>
<dbReference type="GeneID" id="28738858"/>
<reference evidence="2 3" key="1">
    <citation type="submission" date="2015-06" db="EMBL/GenBank/DDBJ databases">
        <title>Draft genome of the ant-associated black yeast Phialophora attae CBS 131958.</title>
        <authorList>
            <person name="Moreno L.F."/>
            <person name="Stielow B.J."/>
            <person name="de Hoog S."/>
            <person name="Vicente V.A."/>
            <person name="Weiss V.A."/>
            <person name="de Vries M."/>
            <person name="Cruz L.M."/>
            <person name="Souza E.M."/>
        </authorList>
    </citation>
    <scope>NUCLEOTIDE SEQUENCE [LARGE SCALE GENOMIC DNA]</scope>
    <source>
        <strain evidence="2 3">CBS 131958</strain>
    </source>
</reference>
<evidence type="ECO:0000313" key="2">
    <source>
        <dbReference type="EMBL" id="KPI43613.1"/>
    </source>
</evidence>
<keyword evidence="3" id="KW-1185">Reference proteome</keyword>
<feature type="region of interest" description="Disordered" evidence="1">
    <location>
        <begin position="1"/>
        <end position="100"/>
    </location>
</feature>
<dbReference type="RefSeq" id="XP_018003576.1">
    <property type="nucleotide sequence ID" value="XM_018146978.1"/>
</dbReference>
<feature type="compositionally biased region" description="Polar residues" evidence="1">
    <location>
        <begin position="55"/>
        <end position="86"/>
    </location>
</feature>
<dbReference type="PANTHER" id="PTHR22705">
    <property type="entry name" value="ZINC FINGER, ZZ DOMAIN CONTAINING 3"/>
    <property type="match status" value="1"/>
</dbReference>
<protein>
    <submittedName>
        <fullName evidence="2">Uncharacterized protein</fullName>
    </submittedName>
</protein>
<sequence length="238" mass="26164">MLRALREQHEFERHPTRIGQSATPAEACDATGSAEERAESQYPRAVSPEEAGIWQSRTASYSPVTPTSSEEALPIQESTDPNSKSTPEFIDTPEAPPVNLDENTDAIALRAALSILQLQRQQGLRDIRDLEKMKAAAIKDPDGFVEHLKASKNTTAQRDGVEVDVDDDEDSENDDSAEERSESKFPKFPAAQNVVRAPPIEWAKYGVVGAALGQPPQDPHQIAAPYKHFVDRNNAPQK</sequence>
<name>A0A0N1H8W5_9EURO</name>
<evidence type="ECO:0000256" key="1">
    <source>
        <dbReference type="SAM" id="MobiDB-lite"/>
    </source>
</evidence>
<feature type="compositionally biased region" description="Acidic residues" evidence="1">
    <location>
        <begin position="162"/>
        <end position="177"/>
    </location>
</feature>
<accession>A0A0N1H8W5</accession>
<comment type="caution">
    <text evidence="2">The sequence shown here is derived from an EMBL/GenBank/DDBJ whole genome shotgun (WGS) entry which is preliminary data.</text>
</comment>
<dbReference type="AlphaFoldDB" id="A0A0N1H8W5"/>
<organism evidence="2 3">
    <name type="scientific">Cyphellophora attinorum</name>
    <dbReference type="NCBI Taxonomy" id="1664694"/>
    <lineage>
        <taxon>Eukaryota</taxon>
        <taxon>Fungi</taxon>
        <taxon>Dikarya</taxon>
        <taxon>Ascomycota</taxon>
        <taxon>Pezizomycotina</taxon>
        <taxon>Eurotiomycetes</taxon>
        <taxon>Chaetothyriomycetidae</taxon>
        <taxon>Chaetothyriales</taxon>
        <taxon>Cyphellophoraceae</taxon>
        <taxon>Cyphellophora</taxon>
    </lineage>
</organism>
<dbReference type="OrthoDB" id="20473at2759"/>
<feature type="compositionally biased region" description="Basic and acidic residues" evidence="1">
    <location>
        <begin position="138"/>
        <end position="149"/>
    </location>
</feature>
<evidence type="ECO:0000313" key="3">
    <source>
        <dbReference type="Proteomes" id="UP000038010"/>
    </source>
</evidence>